<evidence type="ECO:0000313" key="4">
    <source>
        <dbReference type="Proteomes" id="UP000501240"/>
    </source>
</evidence>
<proteinExistence type="inferred from homology"/>
<dbReference type="Gene3D" id="1.10.630.10">
    <property type="entry name" value="Cytochrome P450"/>
    <property type="match status" value="1"/>
</dbReference>
<dbReference type="GO" id="GO:0016705">
    <property type="term" value="F:oxidoreductase activity, acting on paired donors, with incorporation or reduction of molecular oxygen"/>
    <property type="evidence" value="ECO:0007669"/>
    <property type="project" value="InterPro"/>
</dbReference>
<dbReference type="PANTHER" id="PTHR46696">
    <property type="entry name" value="P450, PUTATIVE (EUROFUNG)-RELATED"/>
    <property type="match status" value="1"/>
</dbReference>
<keyword evidence="2" id="KW-0560">Oxidoreductase</keyword>
<reference evidence="3 4" key="1">
    <citation type="submission" date="2020-05" db="EMBL/GenBank/DDBJ databases">
        <title>Actinomadura verrucosospora NRRL-B18236 (PFL_A860) Genome sequencing and assembly.</title>
        <authorList>
            <person name="Samborskyy M."/>
        </authorList>
    </citation>
    <scope>NUCLEOTIDE SEQUENCE [LARGE SCALE GENOMIC DNA]</scope>
    <source>
        <strain evidence="3 4">NRRL:B18236</strain>
    </source>
</reference>
<evidence type="ECO:0000256" key="2">
    <source>
        <dbReference type="RuleBase" id="RU000461"/>
    </source>
</evidence>
<keyword evidence="2" id="KW-0503">Monooxygenase</keyword>
<dbReference type="GO" id="GO:0004497">
    <property type="term" value="F:monooxygenase activity"/>
    <property type="evidence" value="ECO:0007669"/>
    <property type="project" value="UniProtKB-KW"/>
</dbReference>
<dbReference type="GO" id="GO:0020037">
    <property type="term" value="F:heme binding"/>
    <property type="evidence" value="ECO:0007669"/>
    <property type="project" value="InterPro"/>
</dbReference>
<dbReference type="PRINTS" id="PR00385">
    <property type="entry name" value="P450"/>
</dbReference>
<dbReference type="InterPro" id="IPR002397">
    <property type="entry name" value="Cyt_P450_B"/>
</dbReference>
<dbReference type="PROSITE" id="PS00086">
    <property type="entry name" value="CYTOCHROME_P450"/>
    <property type="match status" value="1"/>
</dbReference>
<dbReference type="Proteomes" id="UP000501240">
    <property type="component" value="Chromosome"/>
</dbReference>
<dbReference type="Pfam" id="PF00067">
    <property type="entry name" value="p450"/>
    <property type="match status" value="1"/>
</dbReference>
<keyword evidence="2" id="KW-0408">Iron</keyword>
<comment type="similarity">
    <text evidence="1 2">Belongs to the cytochrome P450 family.</text>
</comment>
<name>A0A7D4A2G7_ACTVE</name>
<keyword evidence="4" id="KW-1185">Reference proteome</keyword>
<dbReference type="PRINTS" id="PR00359">
    <property type="entry name" value="BP450"/>
</dbReference>
<dbReference type="InterPro" id="IPR001128">
    <property type="entry name" value="Cyt_P450"/>
</dbReference>
<sequence>MRPRERGDGAGDSDRATARELYQRIFAADQVLDDPYPLLRRLSDAGPVLQVEDGVWAATSWSACRAVLRDPAFGIDAEAACRLRGGTGWRAHPALRLLSRTLLVLNPPEHSRARQAVATWFTPDRIAAMGASIGRVADGLLDALPADRPADLIAGFADRLPLGVVQPVLGVEEWPFGDFRQQTMEFNLLLERAPTRAHLDRADAAAEAIGECLRILIDRRRRDPGGPEDLISHLLRASAAGEIEEQEITPLVFQIFNASYQTTASLLGSMLQVLLGGGVEPHRLARDGQAAAAVVNEVLRTDPPVQSTGRHALRTTRLGDHRIPAGDFVVAVLAAGNRDPERFDAPDEFRLDRPPGQSLSFGWGVHYCLGAGLAVLEAQIAAERLAARFPGMRAAGEPRRWPTANMRSFQSFDVLLGTRGDGPDRQPGARV</sequence>
<keyword evidence="2" id="KW-0479">Metal-binding</keyword>
<dbReference type="SUPFAM" id="SSF48264">
    <property type="entry name" value="Cytochrome P450"/>
    <property type="match status" value="1"/>
</dbReference>
<gene>
    <name evidence="3" type="ORF">ACTIVE_0281</name>
</gene>
<accession>A0A7D4A2G7</accession>
<dbReference type="EMBL" id="CP053892">
    <property type="protein sequence ID" value="QKG18647.1"/>
    <property type="molecule type" value="Genomic_DNA"/>
</dbReference>
<dbReference type="InterPro" id="IPR036396">
    <property type="entry name" value="Cyt_P450_sf"/>
</dbReference>
<dbReference type="RefSeq" id="WP_173092017.1">
    <property type="nucleotide sequence ID" value="NZ_CP053892.1"/>
</dbReference>
<protein>
    <submittedName>
        <fullName evidence="3">Cytochrome P450 164A3 Cyp164A3</fullName>
    </submittedName>
</protein>
<dbReference type="InterPro" id="IPR017972">
    <property type="entry name" value="Cyt_P450_CS"/>
</dbReference>
<organism evidence="3 4">
    <name type="scientific">Actinomadura verrucosospora</name>
    <dbReference type="NCBI Taxonomy" id="46165"/>
    <lineage>
        <taxon>Bacteria</taxon>
        <taxon>Bacillati</taxon>
        <taxon>Actinomycetota</taxon>
        <taxon>Actinomycetes</taxon>
        <taxon>Streptosporangiales</taxon>
        <taxon>Thermomonosporaceae</taxon>
        <taxon>Actinomadura</taxon>
    </lineage>
</organism>
<dbReference type="GO" id="GO:0005506">
    <property type="term" value="F:iron ion binding"/>
    <property type="evidence" value="ECO:0007669"/>
    <property type="project" value="InterPro"/>
</dbReference>
<keyword evidence="2" id="KW-0349">Heme</keyword>
<dbReference type="AlphaFoldDB" id="A0A7D4A2G7"/>
<dbReference type="PANTHER" id="PTHR46696:SF1">
    <property type="entry name" value="CYTOCHROME P450 YJIB-RELATED"/>
    <property type="match status" value="1"/>
</dbReference>
<evidence type="ECO:0000256" key="1">
    <source>
        <dbReference type="ARBA" id="ARBA00010617"/>
    </source>
</evidence>
<evidence type="ECO:0000313" key="3">
    <source>
        <dbReference type="EMBL" id="QKG18647.1"/>
    </source>
</evidence>